<evidence type="ECO:0000256" key="4">
    <source>
        <dbReference type="ARBA" id="ARBA00018091"/>
    </source>
</evidence>
<evidence type="ECO:0000256" key="7">
    <source>
        <dbReference type="ARBA" id="ARBA00022844"/>
    </source>
</evidence>
<reference evidence="12" key="1">
    <citation type="submission" date="2013-08" db="EMBL/GenBank/DDBJ databases">
        <authorList>
            <person name="Aboelnasr H.M."/>
            <person name="Han C.G."/>
            <person name="Li Y.Y."/>
        </authorList>
    </citation>
    <scope>NUCLEOTIDE SEQUENCE</scope>
    <source>
        <strain evidence="12">Pep</strain>
    </source>
</reference>
<feature type="domain" description="Potexviruses and carlaviruses coat protein" evidence="11">
    <location>
        <begin position="213"/>
        <end position="228"/>
    </location>
</feature>
<dbReference type="GO" id="GO:1990904">
    <property type="term" value="C:ribonucleoprotein complex"/>
    <property type="evidence" value="ECO:0007669"/>
    <property type="project" value="UniProtKB-KW"/>
</dbReference>
<evidence type="ECO:0000256" key="3">
    <source>
        <dbReference type="ARBA" id="ARBA00007202"/>
    </source>
</evidence>
<evidence type="ECO:0000256" key="2">
    <source>
        <dbReference type="ARBA" id="ARBA00004328"/>
    </source>
</evidence>
<evidence type="ECO:0000256" key="10">
    <source>
        <dbReference type="SAM" id="MobiDB-lite"/>
    </source>
</evidence>
<keyword evidence="6" id="KW-0167">Capsid protein</keyword>
<evidence type="ECO:0000256" key="5">
    <source>
        <dbReference type="ARBA" id="ARBA00022497"/>
    </source>
</evidence>
<comment type="similarity">
    <text evidence="3">Belongs to the potexviruses coat protein family.</text>
</comment>
<accession>A0A068F648</accession>
<dbReference type="InterPro" id="IPR000052">
    <property type="entry name" value="Pltvir_coat"/>
</dbReference>
<dbReference type="Pfam" id="PF08358">
    <property type="entry name" value="Flexi_CP_N"/>
    <property type="match status" value="1"/>
</dbReference>
<keyword evidence="8" id="KW-0687">Ribonucleoprotein</keyword>
<evidence type="ECO:0000256" key="9">
    <source>
        <dbReference type="ARBA" id="ARBA00031336"/>
    </source>
</evidence>
<dbReference type="Pfam" id="PF00286">
    <property type="entry name" value="Flexi_CP"/>
    <property type="match status" value="1"/>
</dbReference>
<gene>
    <name evidence="12" type="primary">CP</name>
</gene>
<comment type="subcellular location">
    <subcellularLocation>
        <location evidence="2">Virion</location>
    </subcellularLocation>
</comment>
<proteinExistence type="inferred from homology"/>
<protein>
    <recommendedName>
        <fullName evidence="4">Capsid protein</fullName>
    </recommendedName>
    <alternativeName>
        <fullName evidence="9">Coat protein</fullName>
    </alternativeName>
</protein>
<evidence type="ECO:0000313" key="12">
    <source>
        <dbReference type="EMBL" id="AID60178.1"/>
    </source>
</evidence>
<comment type="function">
    <text evidence="1">Required for genome encapsidation. Forms ribonucleoprotein complexes along with TGB1 helicase and viral RNA.</text>
</comment>
<organism evidence="12">
    <name type="scientific">Potato virus H</name>
    <dbReference type="NCBI Taxonomy" id="1046402"/>
    <lineage>
        <taxon>Viruses</taxon>
        <taxon>Riboviria</taxon>
        <taxon>Orthornavirae</taxon>
        <taxon>Kitrinoviricota</taxon>
        <taxon>Alsuviricetes</taxon>
        <taxon>Tymovirales</taxon>
        <taxon>Betaflexiviridae</taxon>
        <taxon>Quinvirinae</taxon>
        <taxon>Carlavirus</taxon>
        <taxon>Carlavirus chisolani</taxon>
    </lineage>
</organism>
<dbReference type="EMBL" id="KF546312">
    <property type="protein sequence ID" value="AID60178.1"/>
    <property type="molecule type" value="Genomic_RNA"/>
</dbReference>
<sequence length="292" mass="32615">MVEDKKGKSMDVATSSIPTPKPQDAPTGGAQETGNSEQFMESRIMKLLETLRAERSSSRITNASFEIGRPNLQPTEDMRYDPGNIYSRPSIEMLYKLKPRAVSNNLATPEDMARVTVAIEGLGVPTEFVSMIIIQAVIYCKSTSSSVFLDPRGTFEYPGGAITADSVLAVMKRDANTLRRVCRLYAPIVWNHMLVHDDPPSDWQAMGFQKNERFAAFDFFDYVENPAAIQPLEGLIRLPTPQEKIAHDTHKDIALRKANRNETYANTSVEITGGRLGPELIRDHNNANNKRQ</sequence>
<evidence type="ECO:0000259" key="11">
    <source>
        <dbReference type="PROSITE" id="PS00418"/>
    </source>
</evidence>
<keyword evidence="7" id="KW-0946">Virion</keyword>
<dbReference type="PRINTS" id="PR00232">
    <property type="entry name" value="POTXCARLCOAT"/>
</dbReference>
<evidence type="ECO:0000256" key="1">
    <source>
        <dbReference type="ARBA" id="ARBA00004032"/>
    </source>
</evidence>
<evidence type="ECO:0000256" key="6">
    <source>
        <dbReference type="ARBA" id="ARBA00022561"/>
    </source>
</evidence>
<dbReference type="PROSITE" id="PS00418">
    <property type="entry name" value="POTEX_CARLAVIRUS_COAT"/>
    <property type="match status" value="1"/>
</dbReference>
<name>A0A068F648_9VIRU</name>
<dbReference type="GO" id="GO:0019029">
    <property type="term" value="C:helical viral capsid"/>
    <property type="evidence" value="ECO:0007669"/>
    <property type="project" value="UniProtKB-KW"/>
</dbReference>
<reference evidence="12" key="2">
    <citation type="journal article" date="2014" name="Plant Dis.">
        <title>First Report of Potato Virus H on Solanum muricatum in China.</title>
        <authorList>
            <person name="Abouelnasr H.M."/>
            <person name="Li Y.Y."/>
            <person name="Zhang Z.Y."/>
            <person name="Liu J.Y."/>
            <person name="Li S.F."/>
            <person name="Li D.W."/>
            <person name="Yu J.L."/>
            <person name="McBeath J.H."/>
            <person name="Han C.G."/>
        </authorList>
    </citation>
    <scope>NUCLEOTIDE SEQUENCE</scope>
    <source>
        <strain evidence="12">Pep</strain>
    </source>
</reference>
<dbReference type="GO" id="GO:0005198">
    <property type="term" value="F:structural molecule activity"/>
    <property type="evidence" value="ECO:0007669"/>
    <property type="project" value="InterPro"/>
</dbReference>
<dbReference type="InterPro" id="IPR013569">
    <property type="entry name" value="Carlavirus_coat_N"/>
</dbReference>
<keyword evidence="5" id="KW-1139">Helical capsid protein</keyword>
<feature type="region of interest" description="Disordered" evidence="10">
    <location>
        <begin position="1"/>
        <end position="38"/>
    </location>
</feature>
<evidence type="ECO:0000256" key="8">
    <source>
        <dbReference type="ARBA" id="ARBA00023274"/>
    </source>
</evidence>